<protein>
    <recommendedName>
        <fullName evidence="3">DUF2953 domain-containing protein</fullName>
    </recommendedName>
</protein>
<dbReference type="AlphaFoldDB" id="A0A1H4BJN8"/>
<dbReference type="RefSeq" id="WP_093044126.1">
    <property type="nucleotide sequence ID" value="NZ_FNQR01000005.1"/>
</dbReference>
<dbReference type="EMBL" id="FNQR01000005">
    <property type="protein sequence ID" value="SEA48316.1"/>
    <property type="molecule type" value="Genomic_DNA"/>
</dbReference>
<accession>A0A1H4BJN8</accession>
<evidence type="ECO:0008006" key="3">
    <source>
        <dbReference type="Google" id="ProtNLM"/>
    </source>
</evidence>
<dbReference type="Proteomes" id="UP000198584">
    <property type="component" value="Unassembled WGS sequence"/>
</dbReference>
<sequence length="186" mass="21391">MKWIWIALLLLMIILVGLLFIKISLRFQLEILPIDKRLTLVAYLGFLPVYRKYIDFNRIVESETELAKVEKKAEELWKQKSTDVKKRKLGVHQFLQMGRAVTVHKMNSVMRVGTGNASSTGSIAGGLMAVASLLEQLINQLFIIKKPAHFRVEPSFQVPCFHILADGIFSFRLGKAIYVWLRYVNR</sequence>
<dbReference type="STRING" id="571932.SAMN05421743_10557"/>
<dbReference type="InterPro" id="IPR021338">
    <property type="entry name" value="DUF2953"/>
</dbReference>
<reference evidence="1 2" key="1">
    <citation type="submission" date="2016-10" db="EMBL/GenBank/DDBJ databases">
        <authorList>
            <person name="de Groot N.N."/>
        </authorList>
    </citation>
    <scope>NUCLEOTIDE SEQUENCE [LARGE SCALE GENOMIC DNA]</scope>
    <source>
        <strain evidence="1 2">CCM7597</strain>
    </source>
</reference>
<keyword evidence="2" id="KW-1185">Reference proteome</keyword>
<proteinExistence type="predicted"/>
<evidence type="ECO:0000313" key="2">
    <source>
        <dbReference type="Proteomes" id="UP000198584"/>
    </source>
</evidence>
<evidence type="ECO:0000313" key="1">
    <source>
        <dbReference type="EMBL" id="SEA48316.1"/>
    </source>
</evidence>
<dbReference type="OrthoDB" id="1683589at2"/>
<name>A0A1H4BJN8_9BACI</name>
<dbReference type="Pfam" id="PF11167">
    <property type="entry name" value="DUF2953"/>
    <property type="match status" value="1"/>
</dbReference>
<organism evidence="1 2">
    <name type="scientific">Thalassobacillus cyri</name>
    <dbReference type="NCBI Taxonomy" id="571932"/>
    <lineage>
        <taxon>Bacteria</taxon>
        <taxon>Bacillati</taxon>
        <taxon>Bacillota</taxon>
        <taxon>Bacilli</taxon>
        <taxon>Bacillales</taxon>
        <taxon>Bacillaceae</taxon>
        <taxon>Thalassobacillus</taxon>
    </lineage>
</organism>
<gene>
    <name evidence="1" type="ORF">SAMN05421743_10557</name>
</gene>